<feature type="region of interest" description="Disordered" evidence="1">
    <location>
        <begin position="58"/>
        <end position="83"/>
    </location>
</feature>
<evidence type="ECO:0008006" key="5">
    <source>
        <dbReference type="Google" id="ProtNLM"/>
    </source>
</evidence>
<evidence type="ECO:0000256" key="2">
    <source>
        <dbReference type="SAM" id="SignalP"/>
    </source>
</evidence>
<evidence type="ECO:0000256" key="1">
    <source>
        <dbReference type="SAM" id="MobiDB-lite"/>
    </source>
</evidence>
<keyword evidence="2" id="KW-0732">Signal</keyword>
<gene>
    <name evidence="3" type="ORF">Csa_5G168910</name>
</gene>
<reference evidence="3 4" key="2">
    <citation type="journal article" date="2009" name="PLoS ONE">
        <title>An integrated genetic and cytogenetic map of the cucumber genome.</title>
        <authorList>
            <person name="Ren Y."/>
            <person name="Zhang Z."/>
            <person name="Liu J."/>
            <person name="Staub J.E."/>
            <person name="Han Y."/>
            <person name="Cheng Z."/>
            <person name="Li X."/>
            <person name="Lu J."/>
            <person name="Miao H."/>
            <person name="Kang H."/>
            <person name="Xie B."/>
            <person name="Gu X."/>
            <person name="Wang X."/>
            <person name="Du Y."/>
            <person name="Jin W."/>
            <person name="Huang S."/>
        </authorList>
    </citation>
    <scope>NUCLEOTIDE SEQUENCE [LARGE SCALE GENOMIC DNA]</scope>
    <source>
        <strain evidence="4">cv. 9930</strain>
    </source>
</reference>
<evidence type="ECO:0000313" key="4">
    <source>
        <dbReference type="Proteomes" id="UP000029981"/>
    </source>
</evidence>
<keyword evidence="4" id="KW-1185">Reference proteome</keyword>
<reference evidence="3 4" key="4">
    <citation type="journal article" date="2011" name="BMC Genomics">
        <title>RNA-Seq improves annotation of protein-coding genes in the cucumber genome.</title>
        <authorList>
            <person name="Li Z."/>
            <person name="Zhang Z."/>
            <person name="Yan P."/>
            <person name="Huang S."/>
            <person name="Fei Z."/>
            <person name="Lin K."/>
        </authorList>
    </citation>
    <scope>NUCLEOTIDE SEQUENCE [LARGE SCALE GENOMIC DNA]</scope>
    <source>
        <strain evidence="4">cv. 9930</strain>
    </source>
</reference>
<organism evidence="3 4">
    <name type="scientific">Cucumis sativus</name>
    <name type="common">Cucumber</name>
    <dbReference type="NCBI Taxonomy" id="3659"/>
    <lineage>
        <taxon>Eukaryota</taxon>
        <taxon>Viridiplantae</taxon>
        <taxon>Streptophyta</taxon>
        <taxon>Embryophyta</taxon>
        <taxon>Tracheophyta</taxon>
        <taxon>Spermatophyta</taxon>
        <taxon>Magnoliopsida</taxon>
        <taxon>eudicotyledons</taxon>
        <taxon>Gunneridae</taxon>
        <taxon>Pentapetalae</taxon>
        <taxon>rosids</taxon>
        <taxon>fabids</taxon>
        <taxon>Cucurbitales</taxon>
        <taxon>Cucurbitaceae</taxon>
        <taxon>Benincaseae</taxon>
        <taxon>Cucumis</taxon>
    </lineage>
</organism>
<dbReference type="AlphaFoldDB" id="A0A0A0KN68"/>
<reference evidence="3 4" key="1">
    <citation type="journal article" date="2009" name="Nat. Genet.">
        <title>The genome of the cucumber, Cucumis sativus L.</title>
        <authorList>
            <person name="Huang S."/>
            <person name="Li R."/>
            <person name="Zhang Z."/>
            <person name="Li L."/>
            <person name="Gu X."/>
            <person name="Fan W."/>
            <person name="Lucas W.J."/>
            <person name="Wang X."/>
            <person name="Xie B."/>
            <person name="Ni P."/>
            <person name="Ren Y."/>
            <person name="Zhu H."/>
            <person name="Li J."/>
            <person name="Lin K."/>
            <person name="Jin W."/>
            <person name="Fei Z."/>
            <person name="Li G."/>
            <person name="Staub J."/>
            <person name="Kilian A."/>
            <person name="van der Vossen E.A."/>
            <person name="Wu Y."/>
            <person name="Guo J."/>
            <person name="He J."/>
            <person name="Jia Z."/>
            <person name="Ren Y."/>
            <person name="Tian G."/>
            <person name="Lu Y."/>
            <person name="Ruan J."/>
            <person name="Qian W."/>
            <person name="Wang M."/>
            <person name="Huang Q."/>
            <person name="Li B."/>
            <person name="Xuan Z."/>
            <person name="Cao J."/>
            <person name="Asan"/>
            <person name="Wu Z."/>
            <person name="Zhang J."/>
            <person name="Cai Q."/>
            <person name="Bai Y."/>
            <person name="Zhao B."/>
            <person name="Han Y."/>
            <person name="Li Y."/>
            <person name="Li X."/>
            <person name="Wang S."/>
            <person name="Shi Q."/>
            <person name="Liu S."/>
            <person name="Cho W.K."/>
            <person name="Kim J.Y."/>
            <person name="Xu Y."/>
            <person name="Heller-Uszynska K."/>
            <person name="Miao H."/>
            <person name="Cheng Z."/>
            <person name="Zhang S."/>
            <person name="Wu J."/>
            <person name="Yang Y."/>
            <person name="Kang H."/>
            <person name="Li M."/>
            <person name="Liang H."/>
            <person name="Ren X."/>
            <person name="Shi Z."/>
            <person name="Wen M."/>
            <person name="Jian M."/>
            <person name="Yang H."/>
            <person name="Zhang G."/>
            <person name="Yang Z."/>
            <person name="Chen R."/>
            <person name="Liu S."/>
            <person name="Li J."/>
            <person name="Ma L."/>
            <person name="Liu H."/>
            <person name="Zhou Y."/>
            <person name="Zhao J."/>
            <person name="Fang X."/>
            <person name="Li G."/>
            <person name="Fang L."/>
            <person name="Li Y."/>
            <person name="Liu D."/>
            <person name="Zheng H."/>
            <person name="Zhang Y."/>
            <person name="Qin N."/>
            <person name="Li Z."/>
            <person name="Yang G."/>
            <person name="Yang S."/>
            <person name="Bolund L."/>
            <person name="Kristiansen K."/>
            <person name="Zheng H."/>
            <person name="Li S."/>
            <person name="Zhang X."/>
            <person name="Yang H."/>
            <person name="Wang J."/>
            <person name="Sun R."/>
            <person name="Zhang B."/>
            <person name="Jiang S."/>
            <person name="Wang J."/>
            <person name="Du Y."/>
            <person name="Li S."/>
        </authorList>
    </citation>
    <scope>NUCLEOTIDE SEQUENCE [LARGE SCALE GENOMIC DNA]</scope>
    <source>
        <strain evidence="4">cv. 9930</strain>
    </source>
</reference>
<reference evidence="3 4" key="3">
    <citation type="journal article" date="2010" name="BMC Genomics">
        <title>Transcriptome sequencing and comparative analysis of cucumber flowers with different sex types.</title>
        <authorList>
            <person name="Guo S."/>
            <person name="Zheng Y."/>
            <person name="Joung J.G."/>
            <person name="Liu S."/>
            <person name="Zhang Z."/>
            <person name="Crasta O.R."/>
            <person name="Sobral B.W."/>
            <person name="Xu Y."/>
            <person name="Huang S."/>
            <person name="Fei Z."/>
        </authorList>
    </citation>
    <scope>NUCLEOTIDE SEQUENCE [LARGE SCALE GENOMIC DNA]</scope>
    <source>
        <strain evidence="4">cv. 9930</strain>
    </source>
</reference>
<sequence length="83" mass="9051">MASKKHFSTIVAIVFSLLLLFTTTVTSKRHLLTSPNVNGQRYGTQEALENPWDPGSYGSQWGGGWGGGGPQKQTSQQKEKVKT</sequence>
<evidence type="ECO:0000313" key="3">
    <source>
        <dbReference type="EMBL" id="KGN50354.1"/>
    </source>
</evidence>
<dbReference type="Gramene" id="KGN50354">
    <property type="protein sequence ID" value="KGN50354"/>
    <property type="gene ID" value="Csa_5G168910"/>
</dbReference>
<dbReference type="EMBL" id="CM002926">
    <property type="protein sequence ID" value="KGN50354.1"/>
    <property type="molecule type" value="Genomic_DNA"/>
</dbReference>
<accession>A0A0A0KN68</accession>
<dbReference type="Proteomes" id="UP000029981">
    <property type="component" value="Chromosome 5"/>
</dbReference>
<proteinExistence type="predicted"/>
<feature type="compositionally biased region" description="Gly residues" evidence="1">
    <location>
        <begin position="60"/>
        <end position="70"/>
    </location>
</feature>
<protein>
    <recommendedName>
        <fullName evidence="5">Glycine-rich protein</fullName>
    </recommendedName>
</protein>
<feature type="chain" id="PRO_5001965416" description="Glycine-rich protein" evidence="2">
    <location>
        <begin position="28"/>
        <end position="83"/>
    </location>
</feature>
<name>A0A0A0KN68_CUCSA</name>
<feature type="signal peptide" evidence="2">
    <location>
        <begin position="1"/>
        <end position="27"/>
    </location>
</feature>